<evidence type="ECO:0000256" key="4">
    <source>
        <dbReference type="ARBA" id="ARBA00022519"/>
    </source>
</evidence>
<dbReference type="GO" id="GO:0005886">
    <property type="term" value="C:plasma membrane"/>
    <property type="evidence" value="ECO:0007669"/>
    <property type="project" value="UniProtKB-SubCell"/>
</dbReference>
<keyword evidence="4" id="KW-0997">Cell inner membrane</keyword>
<accession>A0A916RDV0</accession>
<evidence type="ECO:0000256" key="1">
    <source>
        <dbReference type="ARBA" id="ARBA00004429"/>
    </source>
</evidence>
<name>A0A916RDV0_9HYPH</name>
<evidence type="ECO:0000256" key="7">
    <source>
        <dbReference type="ARBA" id="ARBA00023136"/>
    </source>
</evidence>
<evidence type="ECO:0000256" key="6">
    <source>
        <dbReference type="ARBA" id="ARBA00022989"/>
    </source>
</evidence>
<evidence type="ECO:0000256" key="9">
    <source>
        <dbReference type="SAM" id="Phobius"/>
    </source>
</evidence>
<feature type="transmembrane region" description="Helical" evidence="9">
    <location>
        <begin position="106"/>
        <end position="127"/>
    </location>
</feature>
<feature type="region of interest" description="Disordered" evidence="8">
    <location>
        <begin position="1"/>
        <end position="30"/>
    </location>
</feature>
<comment type="subcellular location">
    <subcellularLocation>
        <location evidence="1">Cell inner membrane</location>
        <topology evidence="1">Multi-pass membrane protein</topology>
    </subcellularLocation>
</comment>
<keyword evidence="6 9" id="KW-1133">Transmembrane helix</keyword>
<comment type="caution">
    <text evidence="10">The sequence shown here is derived from an EMBL/GenBank/DDBJ whole genome shotgun (WGS) entry which is preliminary data.</text>
</comment>
<evidence type="ECO:0000313" key="10">
    <source>
        <dbReference type="EMBL" id="GGA53365.1"/>
    </source>
</evidence>
<dbReference type="EMBL" id="BMIF01000001">
    <property type="protein sequence ID" value="GGA53365.1"/>
    <property type="molecule type" value="Genomic_DNA"/>
</dbReference>
<dbReference type="NCBIfam" id="TIGR01620">
    <property type="entry name" value="hyp_HI0043"/>
    <property type="match status" value="1"/>
</dbReference>
<keyword evidence="11" id="KW-1185">Reference proteome</keyword>
<keyword evidence="3" id="KW-1003">Cell membrane</keyword>
<dbReference type="PANTHER" id="PTHR39342:SF1">
    <property type="entry name" value="UPF0283 MEMBRANE PROTEIN YCJF"/>
    <property type="match status" value="1"/>
</dbReference>
<reference evidence="10" key="1">
    <citation type="journal article" date="2014" name="Int. J. Syst. Evol. Microbiol.">
        <title>Complete genome sequence of Corynebacterium casei LMG S-19264T (=DSM 44701T), isolated from a smear-ripened cheese.</title>
        <authorList>
            <consortium name="US DOE Joint Genome Institute (JGI-PGF)"/>
            <person name="Walter F."/>
            <person name="Albersmeier A."/>
            <person name="Kalinowski J."/>
            <person name="Ruckert C."/>
        </authorList>
    </citation>
    <scope>NUCLEOTIDE SEQUENCE</scope>
    <source>
        <strain evidence="10">CGMCC 1.15320</strain>
    </source>
</reference>
<dbReference type="Pfam" id="PF05128">
    <property type="entry name" value="DUF697"/>
    <property type="match status" value="1"/>
</dbReference>
<dbReference type="InterPro" id="IPR006507">
    <property type="entry name" value="UPF0283"/>
</dbReference>
<organism evidence="10 11">
    <name type="scientific">Nitratireductor aestuarii</name>
    <dbReference type="NCBI Taxonomy" id="1735103"/>
    <lineage>
        <taxon>Bacteria</taxon>
        <taxon>Pseudomonadati</taxon>
        <taxon>Pseudomonadota</taxon>
        <taxon>Alphaproteobacteria</taxon>
        <taxon>Hyphomicrobiales</taxon>
        <taxon>Phyllobacteriaceae</taxon>
        <taxon>Nitratireductor</taxon>
    </lineage>
</organism>
<gene>
    <name evidence="10" type="ORF">GCM10011385_03480</name>
</gene>
<reference evidence="10" key="2">
    <citation type="submission" date="2020-09" db="EMBL/GenBank/DDBJ databases">
        <authorList>
            <person name="Sun Q."/>
            <person name="Zhou Y."/>
        </authorList>
    </citation>
    <scope>NUCLEOTIDE SEQUENCE</scope>
    <source>
        <strain evidence="10">CGMCC 1.15320</strain>
    </source>
</reference>
<evidence type="ECO:0000256" key="2">
    <source>
        <dbReference type="ARBA" id="ARBA00008255"/>
    </source>
</evidence>
<evidence type="ECO:0000256" key="5">
    <source>
        <dbReference type="ARBA" id="ARBA00022692"/>
    </source>
</evidence>
<dbReference type="AlphaFoldDB" id="A0A916RDV0"/>
<comment type="similarity">
    <text evidence="2">Belongs to the UPF0283 family.</text>
</comment>
<dbReference type="Proteomes" id="UP000636264">
    <property type="component" value="Unassembled WGS sequence"/>
</dbReference>
<evidence type="ECO:0000256" key="8">
    <source>
        <dbReference type="SAM" id="MobiDB-lite"/>
    </source>
</evidence>
<evidence type="ECO:0000313" key="11">
    <source>
        <dbReference type="Proteomes" id="UP000636264"/>
    </source>
</evidence>
<dbReference type="InterPro" id="IPR021147">
    <property type="entry name" value="DUF697"/>
</dbReference>
<dbReference type="PANTHER" id="PTHR39342">
    <property type="entry name" value="UPF0283 MEMBRANE PROTEIN YCJF"/>
    <property type="match status" value="1"/>
</dbReference>
<dbReference type="RefSeq" id="WP_188719203.1">
    <property type="nucleotide sequence ID" value="NZ_BMIF01000001.1"/>
</dbReference>
<evidence type="ECO:0000256" key="3">
    <source>
        <dbReference type="ARBA" id="ARBA00022475"/>
    </source>
</evidence>
<feature type="transmembrane region" description="Helical" evidence="9">
    <location>
        <begin position="73"/>
        <end position="94"/>
    </location>
</feature>
<keyword evidence="7 9" id="KW-0472">Membrane</keyword>
<proteinExistence type="inferred from homology"/>
<protein>
    <submittedName>
        <fullName evidence="10">UPF0283 membrane protein</fullName>
    </submittedName>
</protein>
<sequence length="358" mass="38794">MSDKRRPSSFPIEPSGIQQATHEKQPQAVRSPRAIRLDDSVVVASEQIDVFDEQALANELPPPIQVRKKKSRLGTIFATAFGLLVSLGIGLWTDRLIRDLFTRADWLGWLALALAGIALAAFVAIVMRELIAVSRLASVEKMRARADDAYARDDAKLAQTVVSEVKALLASHPDTAAGRKKLSELEGDIIDGRDLLNIAERELLASLDRRAQKMVLDAAKRVSLVTAVSPRALVDIGYVIFENVRLLRRLSELYCGRPGFFGFLRLVRSVMAHLAVTGSIAVGDGLVQQIVGYGLAARLSAKLGEGVVNGMMTARIGLAAMSAIRPLSFNAVQRPGVGDFMKALTQFASKQEKAGDAK</sequence>
<keyword evidence="5 9" id="KW-0812">Transmembrane</keyword>